<gene>
    <name evidence="2" type="ORF">TREES_T100004419</name>
</gene>
<organism evidence="2 3">
    <name type="scientific">Tupaia chinensis</name>
    <name type="common">Chinese tree shrew</name>
    <name type="synonym">Tupaia belangeri chinensis</name>
    <dbReference type="NCBI Taxonomy" id="246437"/>
    <lineage>
        <taxon>Eukaryota</taxon>
        <taxon>Metazoa</taxon>
        <taxon>Chordata</taxon>
        <taxon>Craniata</taxon>
        <taxon>Vertebrata</taxon>
        <taxon>Euteleostomi</taxon>
        <taxon>Mammalia</taxon>
        <taxon>Eutheria</taxon>
        <taxon>Euarchontoglires</taxon>
        <taxon>Scandentia</taxon>
        <taxon>Tupaiidae</taxon>
        <taxon>Tupaia</taxon>
    </lineage>
</organism>
<reference evidence="3" key="1">
    <citation type="submission" date="2012-07" db="EMBL/GenBank/DDBJ databases">
        <title>Genome of the Chinese tree shrew, a rising model animal genetically related to primates.</title>
        <authorList>
            <person name="Zhang G."/>
            <person name="Fan Y."/>
            <person name="Yao Y."/>
            <person name="Huang Z."/>
        </authorList>
    </citation>
    <scope>NUCLEOTIDE SEQUENCE [LARGE SCALE GENOMIC DNA]</scope>
</reference>
<reference evidence="3" key="2">
    <citation type="journal article" date="2013" name="Nat. Commun.">
        <title>Genome of the Chinese tree shrew.</title>
        <authorList>
            <person name="Fan Y."/>
            <person name="Huang Z.Y."/>
            <person name="Cao C.C."/>
            <person name="Chen C.S."/>
            <person name="Chen Y.X."/>
            <person name="Fan D.D."/>
            <person name="He J."/>
            <person name="Hou H.L."/>
            <person name="Hu L."/>
            <person name="Hu X.T."/>
            <person name="Jiang X.T."/>
            <person name="Lai R."/>
            <person name="Lang Y.S."/>
            <person name="Liang B."/>
            <person name="Liao S.G."/>
            <person name="Mu D."/>
            <person name="Ma Y.Y."/>
            <person name="Niu Y.Y."/>
            <person name="Sun X.Q."/>
            <person name="Xia J.Q."/>
            <person name="Xiao J."/>
            <person name="Xiong Z.Q."/>
            <person name="Xu L."/>
            <person name="Yang L."/>
            <person name="Zhang Y."/>
            <person name="Zhao W."/>
            <person name="Zhao X.D."/>
            <person name="Zheng Y.T."/>
            <person name="Zhou J.M."/>
            <person name="Zhu Y.B."/>
            <person name="Zhang G.J."/>
            <person name="Wang J."/>
            <person name="Yao Y.G."/>
        </authorList>
    </citation>
    <scope>NUCLEOTIDE SEQUENCE [LARGE SCALE GENOMIC DNA]</scope>
</reference>
<sequence length="210" mass="21540">MIFKPGPWGAAQGIASPAALKNKTAVRSAVAHLPAAAAAGPAAGPAVAVALVVEAAAVDLPAVEDLAVGAVGAVGEVVEAAVDLAVVPVAVAPGAVDLFAASPHLQPYMTSISYRPACYRPYYSILRRPTCLTSYSYRPVCPRVPCAESDSCKRDYKKSTFSQPDCADSTPCKAEVSEESTIRTAEAKPTTPTTHEAAATQPTSSKPANC</sequence>
<dbReference type="STRING" id="246437.L9JXI6"/>
<protein>
    <submittedName>
        <fullName evidence="2">Uncharacterized protein</fullName>
    </submittedName>
</protein>
<evidence type="ECO:0000313" key="2">
    <source>
        <dbReference type="EMBL" id="ELW54934.1"/>
    </source>
</evidence>
<keyword evidence="3" id="KW-1185">Reference proteome</keyword>
<dbReference type="InParanoid" id="L9JXI6"/>
<evidence type="ECO:0000256" key="1">
    <source>
        <dbReference type="SAM" id="MobiDB-lite"/>
    </source>
</evidence>
<dbReference type="AlphaFoldDB" id="L9JXI6"/>
<dbReference type="eggNOG" id="KOG4726">
    <property type="taxonomic scope" value="Eukaryota"/>
</dbReference>
<evidence type="ECO:0000313" key="3">
    <source>
        <dbReference type="Proteomes" id="UP000011518"/>
    </source>
</evidence>
<dbReference type="EMBL" id="KB320933">
    <property type="protein sequence ID" value="ELW54934.1"/>
    <property type="molecule type" value="Genomic_DNA"/>
</dbReference>
<proteinExistence type="predicted"/>
<name>L9JXI6_TUPCH</name>
<feature type="compositionally biased region" description="Low complexity" evidence="1">
    <location>
        <begin position="187"/>
        <end position="203"/>
    </location>
</feature>
<feature type="region of interest" description="Disordered" evidence="1">
    <location>
        <begin position="160"/>
        <end position="210"/>
    </location>
</feature>
<accession>L9JXI6</accession>
<dbReference type="Proteomes" id="UP000011518">
    <property type="component" value="Unassembled WGS sequence"/>
</dbReference>